<dbReference type="InterPro" id="IPR025658">
    <property type="entry name" value="Cyclophilin_TM1367"/>
</dbReference>
<gene>
    <name evidence="2" type="ordered locus">CTN_1224</name>
</gene>
<dbReference type="Proteomes" id="UP000000445">
    <property type="component" value="Chromosome"/>
</dbReference>
<dbReference type="eggNOG" id="COG2164">
    <property type="taxonomic scope" value="Bacteria"/>
</dbReference>
<reference evidence="2 3" key="1">
    <citation type="journal article" date="2009" name="Biosci. Biotechnol. Biochem.">
        <title>WeGAS: a web-based microbial genome annotation system.</title>
        <authorList>
            <person name="Lee D."/>
            <person name="Seo H."/>
            <person name="Park C."/>
            <person name="Park K."/>
        </authorList>
    </citation>
    <scope>NUCLEOTIDE SEQUENCE [LARGE SCALE GENOMIC DNA]</scope>
    <source>
        <strain evidence="3">ATCC 49049 / DSM 4359 / NBRC 107923 / NS-E</strain>
    </source>
</reference>
<feature type="domain" description="Cyclophilin TM1367-like" evidence="1">
    <location>
        <begin position="1"/>
        <end position="120"/>
    </location>
</feature>
<dbReference type="InterPro" id="IPR007256">
    <property type="entry name" value="TM1367-like"/>
</dbReference>
<sequence length="124" mass="14018">MKVELVFESARCLIELDESCEVVERLKEKIPFESTVNTWGEEIYFSTPVNVQKMENPREVVEIGDVGYWPPGRALCLFFGKTPISDDRIRPASTVNVIGRIIEGLEDLKRVKDGEKVTVRSASS</sequence>
<dbReference type="HOGENOM" id="CLU_144084_1_0_0"/>
<evidence type="ECO:0000313" key="2">
    <source>
        <dbReference type="EMBL" id="ACM23400.1"/>
    </source>
</evidence>
<organism evidence="2 3">
    <name type="scientific">Thermotoga neapolitana (strain ATCC 49049 / DSM 4359 / NBRC 107923 / NS-E)</name>
    <dbReference type="NCBI Taxonomy" id="309803"/>
    <lineage>
        <taxon>Bacteria</taxon>
        <taxon>Thermotogati</taxon>
        <taxon>Thermotogota</taxon>
        <taxon>Thermotogae</taxon>
        <taxon>Thermotogales</taxon>
        <taxon>Thermotogaceae</taxon>
        <taxon>Thermotoga</taxon>
    </lineage>
</organism>
<dbReference type="STRING" id="309803.CTN_1224"/>
<name>B9K8W7_THENN</name>
<dbReference type="EMBL" id="CP000916">
    <property type="protein sequence ID" value="ACM23400.1"/>
    <property type="molecule type" value="Genomic_DNA"/>
</dbReference>
<accession>B9K8W7</accession>
<evidence type="ECO:0000259" key="1">
    <source>
        <dbReference type="Pfam" id="PF04126"/>
    </source>
</evidence>
<dbReference type="Pfam" id="PF04126">
    <property type="entry name" value="Cyclophil_like"/>
    <property type="match status" value="1"/>
</dbReference>
<dbReference type="RefSeq" id="WP_015919715.1">
    <property type="nucleotide sequence ID" value="NC_011978.1"/>
</dbReference>
<protein>
    <recommendedName>
        <fullName evidence="1">Cyclophilin TM1367-like domain-containing protein</fullName>
    </recommendedName>
</protein>
<dbReference type="Gene3D" id="2.40.100.20">
    <property type="match status" value="1"/>
</dbReference>
<keyword evidence="3" id="KW-1185">Reference proteome</keyword>
<dbReference type="AlphaFoldDB" id="B9K8W7"/>
<evidence type="ECO:0000313" key="3">
    <source>
        <dbReference type="Proteomes" id="UP000000445"/>
    </source>
</evidence>
<dbReference type="InterPro" id="IPR029000">
    <property type="entry name" value="Cyclophilin-like_dom_sf"/>
</dbReference>
<proteinExistence type="predicted"/>
<dbReference type="PIRSF" id="PIRSF006456">
    <property type="entry name" value="UCP006456"/>
    <property type="match status" value="1"/>
</dbReference>
<dbReference type="SUPFAM" id="SSF50891">
    <property type="entry name" value="Cyclophilin-like"/>
    <property type="match status" value="1"/>
</dbReference>
<dbReference type="KEGG" id="tna:CTN_1224"/>